<dbReference type="Proteomes" id="UP001178303">
    <property type="component" value="Chromosome"/>
</dbReference>
<reference evidence="3" key="1">
    <citation type="submission" date="2023-05" db="EMBL/GenBank/DDBJ databases">
        <title>Comparative genomics of Bacillaceae isolates and their secondary metabolite potential.</title>
        <authorList>
            <person name="Song L."/>
            <person name="Nielsen L.J."/>
            <person name="Mohite O."/>
            <person name="Xu X."/>
            <person name="Weber T."/>
            <person name="Kovacs A.T."/>
        </authorList>
    </citation>
    <scope>NUCLEOTIDE SEQUENCE</scope>
    <source>
        <strain evidence="3">LN15</strain>
    </source>
</reference>
<dbReference type="EMBL" id="CP126099">
    <property type="protein sequence ID" value="WHY30097.1"/>
    <property type="molecule type" value="Genomic_DNA"/>
</dbReference>
<organism evidence="3 4">
    <name type="scientific">Bacillus wiedmannii</name>
    <dbReference type="NCBI Taxonomy" id="1890302"/>
    <lineage>
        <taxon>Bacteria</taxon>
        <taxon>Bacillati</taxon>
        <taxon>Bacillota</taxon>
        <taxon>Bacilli</taxon>
        <taxon>Bacillales</taxon>
        <taxon>Bacillaceae</taxon>
        <taxon>Bacillus</taxon>
        <taxon>Bacillus cereus group</taxon>
    </lineage>
</organism>
<proteinExistence type="predicted"/>
<dbReference type="RefSeq" id="WP_283884413.1">
    <property type="nucleotide sequence ID" value="NZ_CP126099.1"/>
</dbReference>
<feature type="compositionally biased region" description="Basic and acidic residues" evidence="1">
    <location>
        <begin position="177"/>
        <end position="191"/>
    </location>
</feature>
<name>A0AA95LVV0_9BACI</name>
<sequence>MKKLELLDQYTREDIYNIFDGVTPFTPGAGTWGIHGIVKIPDRPREYVFFVTFGQDKLGQEFKESITEKGVLTWQSQKKQGLKHPQILDFISHDHQKQNIYLFLRIRKINPKTNKTEPFTYMGRLAYLAHDLEKEHPVLFKWQLLDFEFATNEDCTALDLTLVKELSTSYDVKENSLLETSEPEKRRRQERGNNFSAKKNDFEVSNKKNKKIGLLGELLVFDYIHNLSMLDVMI</sequence>
<evidence type="ECO:0000256" key="1">
    <source>
        <dbReference type="SAM" id="MobiDB-lite"/>
    </source>
</evidence>
<evidence type="ECO:0000259" key="2">
    <source>
        <dbReference type="Pfam" id="PF11907"/>
    </source>
</evidence>
<evidence type="ECO:0000313" key="4">
    <source>
        <dbReference type="Proteomes" id="UP001178303"/>
    </source>
</evidence>
<dbReference type="InterPro" id="IPR021835">
    <property type="entry name" value="DUF3427"/>
</dbReference>
<protein>
    <submittedName>
        <fullName evidence="3">DUF3427 domain-containing protein</fullName>
    </submittedName>
</protein>
<feature type="domain" description="DUF3427" evidence="2">
    <location>
        <begin position="5"/>
        <end position="132"/>
    </location>
</feature>
<accession>A0AA95LVV0</accession>
<dbReference type="AlphaFoldDB" id="A0AA95LVV0"/>
<evidence type="ECO:0000313" key="3">
    <source>
        <dbReference type="EMBL" id="WHY30097.1"/>
    </source>
</evidence>
<dbReference type="Pfam" id="PF11907">
    <property type="entry name" value="DUF3427"/>
    <property type="match status" value="1"/>
</dbReference>
<feature type="region of interest" description="Disordered" evidence="1">
    <location>
        <begin position="177"/>
        <end position="200"/>
    </location>
</feature>
<gene>
    <name evidence="3" type="ORF">QNH45_04805</name>
</gene>